<dbReference type="PANTHER" id="PTHR30126">
    <property type="entry name" value="HTH-TYPE TRANSCRIPTIONAL REGULATOR"/>
    <property type="match status" value="1"/>
</dbReference>
<gene>
    <name evidence="6" type="ORF">QQX10_00545</name>
</gene>
<protein>
    <submittedName>
        <fullName evidence="6">LysR family transcriptional regulator</fullName>
    </submittedName>
</protein>
<name>A0AAW7M6Z9_9MICO</name>
<dbReference type="InterPro" id="IPR000847">
    <property type="entry name" value="LysR_HTH_N"/>
</dbReference>
<evidence type="ECO:0000256" key="3">
    <source>
        <dbReference type="ARBA" id="ARBA00023125"/>
    </source>
</evidence>
<comment type="caution">
    <text evidence="6">The sequence shown here is derived from an EMBL/GenBank/DDBJ whole genome shotgun (WGS) entry which is preliminary data.</text>
</comment>
<evidence type="ECO:0000313" key="7">
    <source>
        <dbReference type="Proteomes" id="UP001172737"/>
    </source>
</evidence>
<dbReference type="Proteomes" id="UP001172737">
    <property type="component" value="Unassembled WGS sequence"/>
</dbReference>
<dbReference type="EMBL" id="JAUHPX010000001">
    <property type="protein sequence ID" value="MDN4486650.1"/>
    <property type="molecule type" value="Genomic_DNA"/>
</dbReference>
<dbReference type="InterPro" id="IPR005119">
    <property type="entry name" value="LysR_subst-bd"/>
</dbReference>
<evidence type="ECO:0000313" key="6">
    <source>
        <dbReference type="EMBL" id="MDN4486650.1"/>
    </source>
</evidence>
<dbReference type="InterPro" id="IPR036388">
    <property type="entry name" value="WH-like_DNA-bd_sf"/>
</dbReference>
<dbReference type="RefSeq" id="WP_301144233.1">
    <property type="nucleotide sequence ID" value="NZ_JAUHPX010000001.1"/>
</dbReference>
<dbReference type="Pfam" id="PF03466">
    <property type="entry name" value="LysR_substrate"/>
    <property type="match status" value="1"/>
</dbReference>
<dbReference type="InterPro" id="IPR036390">
    <property type="entry name" value="WH_DNA-bd_sf"/>
</dbReference>
<dbReference type="GO" id="GO:0003700">
    <property type="term" value="F:DNA-binding transcription factor activity"/>
    <property type="evidence" value="ECO:0007669"/>
    <property type="project" value="InterPro"/>
</dbReference>
<dbReference type="PANTHER" id="PTHR30126:SF97">
    <property type="entry name" value="HTH-TYPE TRANSCRIPTIONAL REGULATOR ABGR"/>
    <property type="match status" value="1"/>
</dbReference>
<dbReference type="AlphaFoldDB" id="A0AAW7M6Z9"/>
<dbReference type="GO" id="GO:0000976">
    <property type="term" value="F:transcription cis-regulatory region binding"/>
    <property type="evidence" value="ECO:0007669"/>
    <property type="project" value="TreeGrafter"/>
</dbReference>
<dbReference type="SUPFAM" id="SSF46785">
    <property type="entry name" value="Winged helix' DNA-binding domain"/>
    <property type="match status" value="1"/>
</dbReference>
<evidence type="ECO:0000259" key="5">
    <source>
        <dbReference type="PROSITE" id="PS50931"/>
    </source>
</evidence>
<keyword evidence="7" id="KW-1185">Reference proteome</keyword>
<dbReference type="PROSITE" id="PS50931">
    <property type="entry name" value="HTH_LYSR"/>
    <property type="match status" value="1"/>
</dbReference>
<keyword evidence="2" id="KW-0805">Transcription regulation</keyword>
<evidence type="ECO:0000256" key="4">
    <source>
        <dbReference type="ARBA" id="ARBA00023163"/>
    </source>
</evidence>
<dbReference type="Pfam" id="PF00126">
    <property type="entry name" value="HTH_1"/>
    <property type="match status" value="1"/>
</dbReference>
<reference evidence="6" key="1">
    <citation type="submission" date="2023-06" db="EMBL/GenBank/DDBJ databases">
        <title>Sysu t00039.</title>
        <authorList>
            <person name="Gao L."/>
            <person name="Fang B.-Z."/>
            <person name="Li W.-J."/>
        </authorList>
    </citation>
    <scope>NUCLEOTIDE SEQUENCE</scope>
    <source>
        <strain evidence="6">SYSU T00039</strain>
    </source>
</reference>
<dbReference type="Gene3D" id="3.40.190.10">
    <property type="entry name" value="Periplasmic binding protein-like II"/>
    <property type="match status" value="2"/>
</dbReference>
<dbReference type="Gene3D" id="1.10.10.10">
    <property type="entry name" value="Winged helix-like DNA-binding domain superfamily/Winged helix DNA-binding domain"/>
    <property type="match status" value="1"/>
</dbReference>
<comment type="similarity">
    <text evidence="1">Belongs to the LysR transcriptional regulatory family.</text>
</comment>
<proteinExistence type="inferred from homology"/>
<accession>A0AAW7M6Z9</accession>
<sequence>MLDLVRLATLRELAQRGTVAAAADALGYTPSAVSQQLAGLERQAGVPLTMRAGRGLRLTPAGERLVARAEELLATMEIAEAELRSGTAPAGTVRVAAFQSASLTIVPRAVAMLRETDPLIRTVVTESEPGAALAETWSRDYDLVVAEEYPHHSAPHYPGVVRRDLTRDELRLAVGGRWVTATSVAALADAVWVMEPAGTGTRHFAEQTCRLAGFEPDIRFVTPDLQAHVQLVRDGLAVAILPGLMAEHAGLLEDTHPLPGAPLRTIFTAMRESTADDGAVDRVRRALEEAVAG</sequence>
<evidence type="ECO:0000256" key="2">
    <source>
        <dbReference type="ARBA" id="ARBA00023015"/>
    </source>
</evidence>
<organism evidence="6 7">
    <name type="scientific">Demequina lignilytica</name>
    <dbReference type="NCBI Taxonomy" id="3051663"/>
    <lineage>
        <taxon>Bacteria</taxon>
        <taxon>Bacillati</taxon>
        <taxon>Actinomycetota</taxon>
        <taxon>Actinomycetes</taxon>
        <taxon>Micrococcales</taxon>
        <taxon>Demequinaceae</taxon>
        <taxon>Demequina</taxon>
    </lineage>
</organism>
<keyword evidence="3" id="KW-0238">DNA-binding</keyword>
<keyword evidence="4" id="KW-0804">Transcription</keyword>
<evidence type="ECO:0000256" key="1">
    <source>
        <dbReference type="ARBA" id="ARBA00009437"/>
    </source>
</evidence>
<feature type="domain" description="HTH lysR-type" evidence="5">
    <location>
        <begin position="2"/>
        <end position="59"/>
    </location>
</feature>
<dbReference type="SUPFAM" id="SSF53850">
    <property type="entry name" value="Periplasmic binding protein-like II"/>
    <property type="match status" value="1"/>
</dbReference>